<name>A0A0A9BWV7_ARUDO</name>
<evidence type="ECO:0000313" key="1">
    <source>
        <dbReference type="EMBL" id="JAD65615.1"/>
    </source>
</evidence>
<sequence>MQSCWFKNHRKIVFILRYQLTNISEYSIPFNPLLVLM</sequence>
<reference evidence="1" key="1">
    <citation type="submission" date="2014-09" db="EMBL/GenBank/DDBJ databases">
        <authorList>
            <person name="Magalhaes I.L.F."/>
            <person name="Oliveira U."/>
            <person name="Santos F.R."/>
            <person name="Vidigal T.H.D.A."/>
            <person name="Brescovit A.D."/>
            <person name="Santos A.J."/>
        </authorList>
    </citation>
    <scope>NUCLEOTIDE SEQUENCE</scope>
    <source>
        <tissue evidence="1">Shoot tissue taken approximately 20 cm above the soil surface</tissue>
    </source>
</reference>
<protein>
    <submittedName>
        <fullName evidence="1">Uncharacterized protein</fullName>
    </submittedName>
</protein>
<dbReference type="EMBL" id="GBRH01232280">
    <property type="protein sequence ID" value="JAD65615.1"/>
    <property type="molecule type" value="Transcribed_RNA"/>
</dbReference>
<reference evidence="1" key="2">
    <citation type="journal article" date="2015" name="Data Brief">
        <title>Shoot transcriptome of the giant reed, Arundo donax.</title>
        <authorList>
            <person name="Barrero R.A."/>
            <person name="Guerrero F.D."/>
            <person name="Moolhuijzen P."/>
            <person name="Goolsby J.A."/>
            <person name="Tidwell J."/>
            <person name="Bellgard S.E."/>
            <person name="Bellgard M.I."/>
        </authorList>
    </citation>
    <scope>NUCLEOTIDE SEQUENCE</scope>
    <source>
        <tissue evidence="1">Shoot tissue taken approximately 20 cm above the soil surface</tissue>
    </source>
</reference>
<organism evidence="1">
    <name type="scientific">Arundo donax</name>
    <name type="common">Giant reed</name>
    <name type="synonym">Donax arundinaceus</name>
    <dbReference type="NCBI Taxonomy" id="35708"/>
    <lineage>
        <taxon>Eukaryota</taxon>
        <taxon>Viridiplantae</taxon>
        <taxon>Streptophyta</taxon>
        <taxon>Embryophyta</taxon>
        <taxon>Tracheophyta</taxon>
        <taxon>Spermatophyta</taxon>
        <taxon>Magnoliopsida</taxon>
        <taxon>Liliopsida</taxon>
        <taxon>Poales</taxon>
        <taxon>Poaceae</taxon>
        <taxon>PACMAD clade</taxon>
        <taxon>Arundinoideae</taxon>
        <taxon>Arundineae</taxon>
        <taxon>Arundo</taxon>
    </lineage>
</organism>
<dbReference type="AlphaFoldDB" id="A0A0A9BWV7"/>
<accession>A0A0A9BWV7</accession>
<proteinExistence type="predicted"/>